<dbReference type="PANTHER" id="PTHR45759">
    <property type="entry name" value="NUCLEOLAR GTP-BINDING PROTEIN 1"/>
    <property type="match status" value="1"/>
</dbReference>
<comment type="caution">
    <text evidence="4">The sequence shown here is derived from an EMBL/GenBank/DDBJ whole genome shotgun (WGS) entry which is preliminary data.</text>
</comment>
<evidence type="ECO:0000259" key="3">
    <source>
        <dbReference type="Pfam" id="PF17835"/>
    </source>
</evidence>
<dbReference type="RefSeq" id="WP_343772534.1">
    <property type="nucleotide sequence ID" value="NZ_BAAADV010000001.1"/>
</dbReference>
<gene>
    <name evidence="4" type="ORF">GCM10009020_07520</name>
</gene>
<evidence type="ECO:0000313" key="5">
    <source>
        <dbReference type="Proteomes" id="UP001500420"/>
    </source>
</evidence>
<dbReference type="Pfam" id="PF17835">
    <property type="entry name" value="NOG1_N"/>
    <property type="match status" value="1"/>
</dbReference>
<protein>
    <submittedName>
        <fullName evidence="4">50S ribosome-binding GTPase</fullName>
    </submittedName>
</protein>
<dbReference type="Gene3D" id="1.20.120.1190">
    <property type="match status" value="1"/>
</dbReference>
<evidence type="ECO:0000256" key="1">
    <source>
        <dbReference type="ARBA" id="ARBA00023134"/>
    </source>
</evidence>
<keyword evidence="1" id="KW-0342">GTP-binding</keyword>
<sequence>MIFEDLPTTPTSEELIDKAFSRAARSGRSKQGREAQESMTQTATNILSDNLQNVVTSWPDFDDVDPFYRELADAIVDASDYGVDAGGVDALRQSLSEVTWASRQTRQIGEDAMGKMRKADEDLARKHRKQAFARMADVVEDVSENLLLINEARNDLRDLPEINPDEPAIVVAGYPNVGKSSFVNGVTRARNETAEYPFTTKGIGVGHFERDRVRYQIVDTPGLLDRPPEERNEIESQAVSALEHLADCVLVLVDASMNCGYPVDVQLELRDAIAEQFGDAPVITVCNKSDLSTDVEADHYMSVETGENVDAVVDAAVEAIDWERELPFER</sequence>
<evidence type="ECO:0000259" key="2">
    <source>
        <dbReference type="Pfam" id="PF06858"/>
    </source>
</evidence>
<proteinExistence type="predicted"/>
<dbReference type="GO" id="GO:0005525">
    <property type="term" value="F:GTP binding"/>
    <property type="evidence" value="ECO:0007669"/>
    <property type="project" value="UniProtKB-KW"/>
</dbReference>
<feature type="domain" description="NOG1 N-terminal helical" evidence="3">
    <location>
        <begin position="3"/>
        <end position="162"/>
    </location>
</feature>
<dbReference type="CDD" id="cd01897">
    <property type="entry name" value="NOG"/>
    <property type="match status" value="1"/>
</dbReference>
<dbReference type="InterPro" id="IPR027417">
    <property type="entry name" value="P-loop_NTPase"/>
</dbReference>
<dbReference type="EMBL" id="BAAADV010000001">
    <property type="protein sequence ID" value="GAA0665034.1"/>
    <property type="molecule type" value="Genomic_DNA"/>
</dbReference>
<dbReference type="Proteomes" id="UP001500420">
    <property type="component" value="Unassembled WGS sequence"/>
</dbReference>
<dbReference type="InterPro" id="IPR010674">
    <property type="entry name" value="NOG1_Rossman_fold_dom"/>
</dbReference>
<reference evidence="4 5" key="1">
    <citation type="journal article" date="2019" name="Int. J. Syst. Evol. Microbiol.">
        <title>The Global Catalogue of Microorganisms (GCM) 10K type strain sequencing project: providing services to taxonomists for standard genome sequencing and annotation.</title>
        <authorList>
            <consortium name="The Broad Institute Genomics Platform"/>
            <consortium name="The Broad Institute Genome Sequencing Center for Infectious Disease"/>
            <person name="Wu L."/>
            <person name="Ma J."/>
        </authorList>
    </citation>
    <scope>NUCLEOTIDE SEQUENCE [LARGE SCALE GENOMIC DNA]</scope>
    <source>
        <strain evidence="4 5">JCM 16328</strain>
    </source>
</reference>
<name>A0AAV3T5X7_9EURY</name>
<evidence type="ECO:0000313" key="4">
    <source>
        <dbReference type="EMBL" id="GAA0665034.1"/>
    </source>
</evidence>
<feature type="domain" description="Nucleolar GTP-binding protein 1 Rossman-fold" evidence="2">
    <location>
        <begin position="233"/>
        <end position="290"/>
    </location>
</feature>
<dbReference type="SUPFAM" id="SSF52540">
    <property type="entry name" value="P-loop containing nucleoside triphosphate hydrolases"/>
    <property type="match status" value="1"/>
</dbReference>
<dbReference type="Gene3D" id="3.40.50.300">
    <property type="entry name" value="P-loop containing nucleotide triphosphate hydrolases"/>
    <property type="match status" value="1"/>
</dbReference>
<keyword evidence="5" id="KW-1185">Reference proteome</keyword>
<dbReference type="AlphaFoldDB" id="A0AAV3T5X7"/>
<accession>A0AAV3T5X7</accession>
<dbReference type="Pfam" id="PF06858">
    <property type="entry name" value="NOG1"/>
    <property type="match status" value="1"/>
</dbReference>
<dbReference type="PRINTS" id="PR00326">
    <property type="entry name" value="GTP1OBG"/>
</dbReference>
<keyword evidence="1" id="KW-0547">Nucleotide-binding</keyword>
<dbReference type="InterPro" id="IPR006073">
    <property type="entry name" value="GTP-bd"/>
</dbReference>
<dbReference type="InterPro" id="IPR041623">
    <property type="entry name" value="NOG1_N"/>
</dbReference>
<organism evidence="4 5">
    <name type="scientific">Natronoarchaeum mannanilyticum</name>
    <dbReference type="NCBI Taxonomy" id="926360"/>
    <lineage>
        <taxon>Archaea</taxon>
        <taxon>Methanobacteriati</taxon>
        <taxon>Methanobacteriota</taxon>
        <taxon>Stenosarchaea group</taxon>
        <taxon>Halobacteria</taxon>
        <taxon>Halobacteriales</taxon>
        <taxon>Natronoarchaeaceae</taxon>
    </lineage>
</organism>